<sequence>MKNARDRRESVIHLEFIVNYRTRKITGLTCNDDDDEASAALAAAVDDDDEDNDYDDDDYEDDDYEDEDDDYLFSSKTWLPVLLLDRISLPTPYQLTWKYV</sequence>
<reference evidence="2" key="1">
    <citation type="journal article" date="2019" name="bioRxiv">
        <title>The Genome of the Zebra Mussel, Dreissena polymorpha: A Resource for Invasive Species Research.</title>
        <authorList>
            <person name="McCartney M.A."/>
            <person name="Auch B."/>
            <person name="Kono T."/>
            <person name="Mallez S."/>
            <person name="Zhang Y."/>
            <person name="Obille A."/>
            <person name="Becker A."/>
            <person name="Abrahante J.E."/>
            <person name="Garbe J."/>
            <person name="Badalamenti J.P."/>
            <person name="Herman A."/>
            <person name="Mangelson H."/>
            <person name="Liachko I."/>
            <person name="Sullivan S."/>
            <person name="Sone E.D."/>
            <person name="Koren S."/>
            <person name="Silverstein K.A.T."/>
            <person name="Beckman K.B."/>
            <person name="Gohl D.M."/>
        </authorList>
    </citation>
    <scope>NUCLEOTIDE SEQUENCE</scope>
    <source>
        <strain evidence="2">Duluth1</strain>
        <tissue evidence="2">Whole animal</tissue>
    </source>
</reference>
<keyword evidence="3" id="KW-1185">Reference proteome</keyword>
<feature type="region of interest" description="Disordered" evidence="1">
    <location>
        <begin position="42"/>
        <end position="66"/>
    </location>
</feature>
<accession>A0A9D4S8V5</accession>
<dbReference type="AlphaFoldDB" id="A0A9D4S8V5"/>
<organism evidence="2 3">
    <name type="scientific">Dreissena polymorpha</name>
    <name type="common">Zebra mussel</name>
    <name type="synonym">Mytilus polymorpha</name>
    <dbReference type="NCBI Taxonomy" id="45954"/>
    <lineage>
        <taxon>Eukaryota</taxon>
        <taxon>Metazoa</taxon>
        <taxon>Spiralia</taxon>
        <taxon>Lophotrochozoa</taxon>
        <taxon>Mollusca</taxon>
        <taxon>Bivalvia</taxon>
        <taxon>Autobranchia</taxon>
        <taxon>Heteroconchia</taxon>
        <taxon>Euheterodonta</taxon>
        <taxon>Imparidentia</taxon>
        <taxon>Neoheterodontei</taxon>
        <taxon>Myida</taxon>
        <taxon>Dreissenoidea</taxon>
        <taxon>Dreissenidae</taxon>
        <taxon>Dreissena</taxon>
    </lineage>
</organism>
<proteinExistence type="predicted"/>
<feature type="compositionally biased region" description="Acidic residues" evidence="1">
    <location>
        <begin position="45"/>
        <end position="66"/>
    </location>
</feature>
<name>A0A9D4S8V5_DREPO</name>
<protein>
    <submittedName>
        <fullName evidence="2">Uncharacterized protein</fullName>
    </submittedName>
</protein>
<gene>
    <name evidence="2" type="ORF">DPMN_020212</name>
</gene>
<evidence type="ECO:0000313" key="2">
    <source>
        <dbReference type="EMBL" id="KAH3896041.1"/>
    </source>
</evidence>
<dbReference type="Proteomes" id="UP000828390">
    <property type="component" value="Unassembled WGS sequence"/>
</dbReference>
<evidence type="ECO:0000313" key="3">
    <source>
        <dbReference type="Proteomes" id="UP000828390"/>
    </source>
</evidence>
<reference evidence="2" key="2">
    <citation type="submission" date="2020-11" db="EMBL/GenBank/DDBJ databases">
        <authorList>
            <person name="McCartney M.A."/>
            <person name="Auch B."/>
            <person name="Kono T."/>
            <person name="Mallez S."/>
            <person name="Becker A."/>
            <person name="Gohl D.M."/>
            <person name="Silverstein K.A.T."/>
            <person name="Koren S."/>
            <person name="Bechman K.B."/>
            <person name="Herman A."/>
            <person name="Abrahante J.E."/>
            <person name="Garbe J."/>
        </authorList>
    </citation>
    <scope>NUCLEOTIDE SEQUENCE</scope>
    <source>
        <strain evidence="2">Duluth1</strain>
        <tissue evidence="2">Whole animal</tissue>
    </source>
</reference>
<comment type="caution">
    <text evidence="2">The sequence shown here is derived from an EMBL/GenBank/DDBJ whole genome shotgun (WGS) entry which is preliminary data.</text>
</comment>
<evidence type="ECO:0000256" key="1">
    <source>
        <dbReference type="SAM" id="MobiDB-lite"/>
    </source>
</evidence>
<dbReference type="EMBL" id="JAIWYP010000001">
    <property type="protein sequence ID" value="KAH3896041.1"/>
    <property type="molecule type" value="Genomic_DNA"/>
</dbReference>